<dbReference type="AlphaFoldDB" id="A0A1S3J536"/>
<feature type="compositionally biased region" description="Polar residues" evidence="2">
    <location>
        <begin position="193"/>
        <end position="211"/>
    </location>
</feature>
<evidence type="ECO:0000313" key="5">
    <source>
        <dbReference type="RefSeq" id="XP_013405388.1"/>
    </source>
</evidence>
<evidence type="ECO:0000256" key="3">
    <source>
        <dbReference type="SAM" id="Phobius"/>
    </source>
</evidence>
<feature type="compositionally biased region" description="Basic and acidic residues" evidence="2">
    <location>
        <begin position="160"/>
        <end position="170"/>
    </location>
</feature>
<keyword evidence="3" id="KW-0812">Transmembrane</keyword>
<organism evidence="4 6">
    <name type="scientific">Lingula anatina</name>
    <name type="common">Brachiopod</name>
    <name type="synonym">Lingula unguis</name>
    <dbReference type="NCBI Taxonomy" id="7574"/>
    <lineage>
        <taxon>Eukaryota</taxon>
        <taxon>Metazoa</taxon>
        <taxon>Spiralia</taxon>
        <taxon>Lophotrochozoa</taxon>
        <taxon>Brachiopoda</taxon>
        <taxon>Linguliformea</taxon>
        <taxon>Lingulata</taxon>
        <taxon>Lingulida</taxon>
        <taxon>Linguloidea</taxon>
        <taxon>Lingulidae</taxon>
        <taxon>Lingula</taxon>
    </lineage>
</organism>
<feature type="region of interest" description="Disordered" evidence="2">
    <location>
        <begin position="637"/>
        <end position="670"/>
    </location>
</feature>
<dbReference type="Proteomes" id="UP000085678">
    <property type="component" value="Unplaced"/>
</dbReference>
<keyword evidence="4" id="KW-1185">Reference proteome</keyword>
<protein>
    <submittedName>
        <fullName evidence="5 6">Uncharacterized protein LOC106170172</fullName>
    </submittedName>
</protein>
<proteinExistence type="predicted"/>
<keyword evidence="3" id="KW-0472">Membrane</keyword>
<accession>A0A1S3J536</accession>
<feature type="compositionally biased region" description="Low complexity" evidence="2">
    <location>
        <begin position="172"/>
        <end position="181"/>
    </location>
</feature>
<dbReference type="GeneID" id="106170172"/>
<feature type="transmembrane region" description="Helical" evidence="3">
    <location>
        <begin position="850"/>
        <end position="867"/>
    </location>
</feature>
<feature type="compositionally biased region" description="Basic and acidic residues" evidence="2">
    <location>
        <begin position="86"/>
        <end position="95"/>
    </location>
</feature>
<feature type="compositionally biased region" description="Polar residues" evidence="2">
    <location>
        <begin position="113"/>
        <end position="122"/>
    </location>
</feature>
<feature type="compositionally biased region" description="Polar residues" evidence="2">
    <location>
        <begin position="655"/>
        <end position="664"/>
    </location>
</feature>
<dbReference type="OrthoDB" id="347244at2759"/>
<dbReference type="InterPro" id="IPR031390">
    <property type="entry name" value="OFCC1"/>
</dbReference>
<feature type="transmembrane region" description="Helical" evidence="3">
    <location>
        <begin position="944"/>
        <end position="964"/>
    </location>
</feature>
<evidence type="ECO:0000313" key="4">
    <source>
        <dbReference type="Proteomes" id="UP000085678"/>
    </source>
</evidence>
<feature type="region of interest" description="Disordered" evidence="2">
    <location>
        <begin position="1197"/>
        <end position="1255"/>
    </location>
</feature>
<feature type="compositionally biased region" description="Basic residues" evidence="2">
    <location>
        <begin position="48"/>
        <end position="61"/>
    </location>
</feature>
<keyword evidence="1" id="KW-0175">Coiled coil</keyword>
<gene>
    <name evidence="5 6" type="primary">LOC106170172</name>
</gene>
<feature type="region of interest" description="Disordered" evidence="2">
    <location>
        <begin position="1"/>
        <end position="214"/>
    </location>
</feature>
<dbReference type="RefSeq" id="XP_013405398.1">
    <property type="nucleotide sequence ID" value="XM_013549944.2"/>
</dbReference>
<feature type="transmembrane region" description="Helical" evidence="3">
    <location>
        <begin position="998"/>
        <end position="1023"/>
    </location>
</feature>
<evidence type="ECO:0000256" key="2">
    <source>
        <dbReference type="SAM" id="MobiDB-lite"/>
    </source>
</evidence>
<evidence type="ECO:0000256" key="1">
    <source>
        <dbReference type="SAM" id="Coils"/>
    </source>
</evidence>
<sequence>MAEQVPKMKLKKGVKPKKKAEEDANEEEEEPQGASAVVEVEDEEVTPKIKKKGKGKKKGKKRAVEREETPQENIPKEDSTVSPPTVKDEESKENPPEPSTSTVAAPTGDKTVKSQVKPSSSLPVAPSTVEGEEAISRQPWDSDSAPAPPSTSNPDAPDDLEGKSIKEPKPASRPASAERPATGPGAEKDGFPTQIQQRQTATHITTSTPKKTSYKFEAREFDNLDPKEYGIELSDEEFKYEPPAEDHTLPDLYRLMDTLEGGDSDLETSQRPPALFTRPEHVPNYQKISELRLAMEEEDIQEYVEGFETDVRDEVLMIGNISLEEIQEEEKRLRDEHIAYQQQEAEIARQRQEGILISEEQAKKRMAKRLKEKRRLLAKREEIAQQKERLLMDRLHKAFRRSENQLTTVLERRKGEVKTMYGDLTVSDGHYGGSKGRRWKVDWNKTPQPIQVKLNCLRGVKDKLPAGRYVLMVSLYNRLGGIVMRWSNLKGQQWGGATLPTHHDGNFYNAELKLEQSVFTVLPAKPSVRPGMVLVFELFLLRGAVVPTDRVVGWGAFPICDGNFDIIEGKYKCPLLRGEMDTLIDKHEKIEELMASDVDHWLSNLYFEVVKLPRYMAGQKEYEVELQFLSGILSHPDRVNTGEEAKDGEEPIPGSHSNMGSTLTKEGAQSEAKLSLHMSSILGKSNTTLADDGLKSEDGKPDKLHVDLRQRRPMTTIGSRNIHKDNKVKVGNESDSDDYDDEEAFMTKKDEDFMPVKGEPGLFYKRHMNNPVDVYAKKLYTMLPKTPILNPKRRQRKLTHLEQLEQHSFSVKPPFSEKGHLPRRSWEKVNYVGRMFLAELGLSQWRSREFWGMVMLFVFIFFLRLYLHYIGQWLFLNAIEIPINKFEFLPYTVNLNYQSTLLHTREEIAMVSLGPFLIILTFTLLVIIDWLMQKIFGMFPDLGSKFIICFGIHAVLDPITIMIIDLSLQRYLNSGGDQPIADCAKLYWHFNRAEGSGLAGIFITLFLYFCLCFMAAAILYMFFLRLHNNGRMLDVYWRLHGDEDMFFVPHDLEISNQELSYITKKAEQWRGEEGERRKTAVYDYIWEEENVEESIWDDVPDLKKNNKREITTHVSIHTLHLDGLRELFRHFLRLPDGAIVEVFGEMSVTGMDKDVTSALKEGAGKVENLMGSQASFHKIRGRQTVMTASGFQNGDAGLGSQILKPPSPSVGAAGVFFKDPGSRPSTAGSGKSRSSTGSKPRSRTSTPEPEEKKTA</sequence>
<keyword evidence="3" id="KW-1133">Transmembrane helix</keyword>
<feature type="compositionally biased region" description="Basic and acidic residues" evidence="2">
    <location>
        <begin position="637"/>
        <end position="649"/>
    </location>
</feature>
<dbReference type="KEGG" id="lak:106170172"/>
<dbReference type="PANTHER" id="PTHR33862">
    <property type="entry name" value="OROFACIAL CLEFT 1 CANDIDATE GENE 1 PROTEIN"/>
    <property type="match status" value="1"/>
</dbReference>
<feature type="coiled-coil region" evidence="1">
    <location>
        <begin position="323"/>
        <end position="393"/>
    </location>
</feature>
<feature type="compositionally biased region" description="Low complexity" evidence="2">
    <location>
        <begin position="1224"/>
        <end position="1247"/>
    </location>
</feature>
<name>A0A1S3J536_LINAN</name>
<dbReference type="RefSeq" id="XP_013405388.1">
    <property type="nucleotide sequence ID" value="XM_013549934.2"/>
</dbReference>
<reference evidence="5 6" key="1">
    <citation type="submission" date="2025-04" db="UniProtKB">
        <authorList>
            <consortium name="RefSeq"/>
        </authorList>
    </citation>
    <scope>IDENTIFICATION</scope>
    <source>
        <tissue evidence="5 6">Gonads</tissue>
    </source>
</reference>
<feature type="compositionally biased region" description="Basic and acidic residues" evidence="2">
    <location>
        <begin position="62"/>
        <end position="79"/>
    </location>
</feature>
<evidence type="ECO:0000313" key="6">
    <source>
        <dbReference type="RefSeq" id="XP_013405398.1"/>
    </source>
</evidence>
<dbReference type="PANTHER" id="PTHR33862:SF3">
    <property type="entry name" value="OROFACIAL CLEFT 1 CANDIDATE GENE 1 PROTEIN"/>
    <property type="match status" value="1"/>
</dbReference>
<feature type="compositionally biased region" description="Basic residues" evidence="2">
    <location>
        <begin position="8"/>
        <end position="18"/>
    </location>
</feature>
<feature type="transmembrane region" description="Helical" evidence="3">
    <location>
        <begin position="908"/>
        <end position="932"/>
    </location>
</feature>